<sequence>MALEGLISAQAKELLLIIVPLIVILTGYGAFVLGFMIAVQSLTMRGTWGRPQTILLVCLVTILVCFTWVVFYNGGILLMLDRYTFMQTLEQGLSAQVQAADTKTVIWQYMPDWPATINTFFHELLLSDGIVVWRAWCLFQQDRYWRLLLLILMIANIGVNVADCIWPDVKLANKLSESTALDWLSAVLSLVVNLVVTSLVACKAWSHHRWISARLNGHLTRQGTRAENILNLLIESGAIFCTMQSIYVIIVVLSMYNIVSLVLSEIIETL</sequence>
<keyword evidence="1" id="KW-1133">Transmembrane helix</keyword>
<proteinExistence type="predicted"/>
<keyword evidence="1" id="KW-0472">Membrane</keyword>
<feature type="non-terminal residue" evidence="2">
    <location>
        <position position="270"/>
    </location>
</feature>
<feature type="transmembrane region" description="Helical" evidence="1">
    <location>
        <begin position="144"/>
        <end position="163"/>
    </location>
</feature>
<evidence type="ECO:0000256" key="1">
    <source>
        <dbReference type="SAM" id="Phobius"/>
    </source>
</evidence>
<reference evidence="2" key="1">
    <citation type="submission" date="2020-11" db="EMBL/GenBank/DDBJ databases">
        <authorList>
            <consortium name="DOE Joint Genome Institute"/>
            <person name="Ahrendt S."/>
            <person name="Riley R."/>
            <person name="Andreopoulos W."/>
            <person name="Labutti K."/>
            <person name="Pangilinan J."/>
            <person name="Ruiz-Duenas F.J."/>
            <person name="Barrasa J.M."/>
            <person name="Sanchez-Garcia M."/>
            <person name="Camarero S."/>
            <person name="Miyauchi S."/>
            <person name="Serrano A."/>
            <person name="Linde D."/>
            <person name="Babiker R."/>
            <person name="Drula E."/>
            <person name="Ayuso-Fernandez I."/>
            <person name="Pacheco R."/>
            <person name="Padilla G."/>
            <person name="Ferreira P."/>
            <person name="Barriuso J."/>
            <person name="Kellner H."/>
            <person name="Castanera R."/>
            <person name="Alfaro M."/>
            <person name="Ramirez L."/>
            <person name="Pisabarro A.G."/>
            <person name="Kuo A."/>
            <person name="Tritt A."/>
            <person name="Lipzen A."/>
            <person name="He G."/>
            <person name="Yan M."/>
            <person name="Ng V."/>
            <person name="Cullen D."/>
            <person name="Martin F."/>
            <person name="Rosso M.-N."/>
            <person name="Henrissat B."/>
            <person name="Hibbett D."/>
            <person name="Martinez A.T."/>
            <person name="Grigoriev I.V."/>
        </authorList>
    </citation>
    <scope>NUCLEOTIDE SEQUENCE</scope>
    <source>
        <strain evidence="2">AH 40177</strain>
    </source>
</reference>
<keyword evidence="1" id="KW-0812">Transmembrane</keyword>
<feature type="transmembrane region" description="Helical" evidence="1">
    <location>
        <begin position="14"/>
        <end position="42"/>
    </location>
</feature>
<feature type="transmembrane region" description="Helical" evidence="1">
    <location>
        <begin position="54"/>
        <end position="80"/>
    </location>
</feature>
<evidence type="ECO:0000313" key="2">
    <source>
        <dbReference type="EMBL" id="KAF9064808.1"/>
    </source>
</evidence>
<name>A0A9P5PJ39_9AGAR</name>
<dbReference type="EMBL" id="JADNRY010000115">
    <property type="protein sequence ID" value="KAF9064808.1"/>
    <property type="molecule type" value="Genomic_DNA"/>
</dbReference>
<dbReference type="Proteomes" id="UP000772434">
    <property type="component" value="Unassembled WGS sequence"/>
</dbReference>
<comment type="caution">
    <text evidence="2">The sequence shown here is derived from an EMBL/GenBank/DDBJ whole genome shotgun (WGS) entry which is preliminary data.</text>
</comment>
<feature type="transmembrane region" description="Helical" evidence="1">
    <location>
        <begin position="183"/>
        <end position="205"/>
    </location>
</feature>
<dbReference type="OrthoDB" id="2744793at2759"/>
<evidence type="ECO:0000313" key="3">
    <source>
        <dbReference type="Proteomes" id="UP000772434"/>
    </source>
</evidence>
<dbReference type="AlphaFoldDB" id="A0A9P5PJ39"/>
<gene>
    <name evidence="2" type="ORF">BDP27DRAFT_1450582</name>
</gene>
<accession>A0A9P5PJ39</accession>
<keyword evidence="3" id="KW-1185">Reference proteome</keyword>
<feature type="transmembrane region" description="Helical" evidence="1">
    <location>
        <begin position="246"/>
        <end position="267"/>
    </location>
</feature>
<organism evidence="2 3">
    <name type="scientific">Rhodocollybia butyracea</name>
    <dbReference type="NCBI Taxonomy" id="206335"/>
    <lineage>
        <taxon>Eukaryota</taxon>
        <taxon>Fungi</taxon>
        <taxon>Dikarya</taxon>
        <taxon>Basidiomycota</taxon>
        <taxon>Agaricomycotina</taxon>
        <taxon>Agaricomycetes</taxon>
        <taxon>Agaricomycetidae</taxon>
        <taxon>Agaricales</taxon>
        <taxon>Marasmiineae</taxon>
        <taxon>Omphalotaceae</taxon>
        <taxon>Rhodocollybia</taxon>
    </lineage>
</organism>
<protein>
    <submittedName>
        <fullName evidence="2">Uncharacterized protein</fullName>
    </submittedName>
</protein>